<evidence type="ECO:0000313" key="3">
    <source>
        <dbReference type="Proteomes" id="UP000308652"/>
    </source>
</evidence>
<dbReference type="Proteomes" id="UP000308652">
    <property type="component" value="Unassembled WGS sequence"/>
</dbReference>
<evidence type="ECO:0000313" key="2">
    <source>
        <dbReference type="EMBL" id="TFK41721.1"/>
    </source>
</evidence>
<protein>
    <recommendedName>
        <fullName evidence="4">Secreted protein</fullName>
    </recommendedName>
</protein>
<accession>A0A5C3MKN7</accession>
<keyword evidence="1" id="KW-0732">Signal</keyword>
<evidence type="ECO:0008006" key="4">
    <source>
        <dbReference type="Google" id="ProtNLM"/>
    </source>
</evidence>
<gene>
    <name evidence="2" type="ORF">BDQ12DRAFT_678406</name>
</gene>
<feature type="chain" id="PRO_5022676684" description="Secreted protein" evidence="1">
    <location>
        <begin position="28"/>
        <end position="74"/>
    </location>
</feature>
<keyword evidence="3" id="KW-1185">Reference proteome</keyword>
<feature type="signal peptide" evidence="1">
    <location>
        <begin position="1"/>
        <end position="27"/>
    </location>
</feature>
<sequence>MHHSLCLLGFFFRLNFLLLQLLWQITRIPTPREPQRVARRRVALSCGTDGIKSQQRGVCSQGRARVGARGARCV</sequence>
<reference evidence="2 3" key="1">
    <citation type="journal article" date="2019" name="Nat. Ecol. Evol.">
        <title>Megaphylogeny resolves global patterns of mushroom evolution.</title>
        <authorList>
            <person name="Varga T."/>
            <person name="Krizsan K."/>
            <person name="Foldi C."/>
            <person name="Dima B."/>
            <person name="Sanchez-Garcia M."/>
            <person name="Sanchez-Ramirez S."/>
            <person name="Szollosi G.J."/>
            <person name="Szarkandi J.G."/>
            <person name="Papp V."/>
            <person name="Albert L."/>
            <person name="Andreopoulos W."/>
            <person name="Angelini C."/>
            <person name="Antonin V."/>
            <person name="Barry K.W."/>
            <person name="Bougher N.L."/>
            <person name="Buchanan P."/>
            <person name="Buyck B."/>
            <person name="Bense V."/>
            <person name="Catcheside P."/>
            <person name="Chovatia M."/>
            <person name="Cooper J."/>
            <person name="Damon W."/>
            <person name="Desjardin D."/>
            <person name="Finy P."/>
            <person name="Geml J."/>
            <person name="Haridas S."/>
            <person name="Hughes K."/>
            <person name="Justo A."/>
            <person name="Karasinski D."/>
            <person name="Kautmanova I."/>
            <person name="Kiss B."/>
            <person name="Kocsube S."/>
            <person name="Kotiranta H."/>
            <person name="LaButti K.M."/>
            <person name="Lechner B.E."/>
            <person name="Liimatainen K."/>
            <person name="Lipzen A."/>
            <person name="Lukacs Z."/>
            <person name="Mihaltcheva S."/>
            <person name="Morgado L.N."/>
            <person name="Niskanen T."/>
            <person name="Noordeloos M.E."/>
            <person name="Ohm R.A."/>
            <person name="Ortiz-Santana B."/>
            <person name="Ovrebo C."/>
            <person name="Racz N."/>
            <person name="Riley R."/>
            <person name="Savchenko A."/>
            <person name="Shiryaev A."/>
            <person name="Soop K."/>
            <person name="Spirin V."/>
            <person name="Szebenyi C."/>
            <person name="Tomsovsky M."/>
            <person name="Tulloss R.E."/>
            <person name="Uehling J."/>
            <person name="Grigoriev I.V."/>
            <person name="Vagvolgyi C."/>
            <person name="Papp T."/>
            <person name="Martin F.M."/>
            <person name="Miettinen O."/>
            <person name="Hibbett D.S."/>
            <person name="Nagy L.G."/>
        </authorList>
    </citation>
    <scope>NUCLEOTIDE SEQUENCE [LARGE SCALE GENOMIC DNA]</scope>
    <source>
        <strain evidence="2 3">CBS 166.37</strain>
    </source>
</reference>
<organism evidence="2 3">
    <name type="scientific">Crucibulum laeve</name>
    <dbReference type="NCBI Taxonomy" id="68775"/>
    <lineage>
        <taxon>Eukaryota</taxon>
        <taxon>Fungi</taxon>
        <taxon>Dikarya</taxon>
        <taxon>Basidiomycota</taxon>
        <taxon>Agaricomycotina</taxon>
        <taxon>Agaricomycetes</taxon>
        <taxon>Agaricomycetidae</taxon>
        <taxon>Agaricales</taxon>
        <taxon>Agaricineae</taxon>
        <taxon>Nidulariaceae</taxon>
        <taxon>Crucibulum</taxon>
    </lineage>
</organism>
<evidence type="ECO:0000256" key="1">
    <source>
        <dbReference type="SAM" id="SignalP"/>
    </source>
</evidence>
<name>A0A5C3MKN7_9AGAR</name>
<dbReference type="EMBL" id="ML213594">
    <property type="protein sequence ID" value="TFK41721.1"/>
    <property type="molecule type" value="Genomic_DNA"/>
</dbReference>
<proteinExistence type="predicted"/>
<dbReference type="AlphaFoldDB" id="A0A5C3MKN7"/>